<reference evidence="1 2" key="1">
    <citation type="submission" date="2024-10" db="EMBL/GenBank/DDBJ databases">
        <title>Updated reference genomes for cyclostephanoid diatoms.</title>
        <authorList>
            <person name="Roberts W.R."/>
            <person name="Alverson A.J."/>
        </authorList>
    </citation>
    <scope>NUCLEOTIDE SEQUENCE [LARGE SCALE GENOMIC DNA]</scope>
    <source>
        <strain evidence="1 2">AJA010-31</strain>
    </source>
</reference>
<evidence type="ECO:0000313" key="1">
    <source>
        <dbReference type="EMBL" id="KAL3800696.1"/>
    </source>
</evidence>
<dbReference type="Proteomes" id="UP001530400">
    <property type="component" value="Unassembled WGS sequence"/>
</dbReference>
<name>A0ABD3QMK5_9STRA</name>
<dbReference type="EMBL" id="JALLPJ020000155">
    <property type="protein sequence ID" value="KAL3800696.1"/>
    <property type="molecule type" value="Genomic_DNA"/>
</dbReference>
<dbReference type="AlphaFoldDB" id="A0ABD3QMK5"/>
<protein>
    <recommendedName>
        <fullName evidence="3">Prolyl 4-hydroxylase alpha subunit domain-containing protein</fullName>
    </recommendedName>
</protein>
<dbReference type="Gene3D" id="2.60.120.620">
    <property type="entry name" value="q2cbj1_9rhob like domain"/>
    <property type="match status" value="1"/>
</dbReference>
<gene>
    <name evidence="1" type="ORF">ACHAWO_013238</name>
</gene>
<comment type="caution">
    <text evidence="1">The sequence shown here is derived from an EMBL/GenBank/DDBJ whole genome shotgun (WGS) entry which is preliminary data.</text>
</comment>
<organism evidence="1 2">
    <name type="scientific">Cyclotella atomus</name>
    <dbReference type="NCBI Taxonomy" id="382360"/>
    <lineage>
        <taxon>Eukaryota</taxon>
        <taxon>Sar</taxon>
        <taxon>Stramenopiles</taxon>
        <taxon>Ochrophyta</taxon>
        <taxon>Bacillariophyta</taxon>
        <taxon>Coscinodiscophyceae</taxon>
        <taxon>Thalassiosirophycidae</taxon>
        <taxon>Stephanodiscales</taxon>
        <taxon>Stephanodiscaceae</taxon>
        <taxon>Cyclotella</taxon>
    </lineage>
</organism>
<evidence type="ECO:0000313" key="2">
    <source>
        <dbReference type="Proteomes" id="UP001530400"/>
    </source>
</evidence>
<proteinExistence type="predicted"/>
<accession>A0ABD3QMK5</accession>
<sequence length="388" mass="43485">MPITAIIIYLLLNLSRQHNLAFGLLLPRTAHVEPRRKKCLFAINALAQPTPAAVDDIRTDTLLRMIPVSNPPLLLLQSSFPIVTKEECQLLTQYFERTDTDQMAKASQTEAELILHRVQNIIDKVTNCPRHSGEMQMPRYVRYEAKATSSLEKLLSPEFVDVLLPDGLHVDTNNGKLFRHITAILYLTDNEDSFVDCSVVVGGGTTFPLAVPFGFGDEQSMSADSAAINLLERDIHHTKSVTSNDGHDLDQRRIEQSALNVFRRDTRKLLGKQTSNDTAQQANGIRVMPQAGKLIYFHNINDDGRPDPASFHGGEELAAIIDRNASDSQTNAHKSILVFFKEIPVEKIQDFDAFANEVRKARAWTKDRYYSSSSTTLVDETSRNLVIN</sequence>
<evidence type="ECO:0008006" key="3">
    <source>
        <dbReference type="Google" id="ProtNLM"/>
    </source>
</evidence>
<keyword evidence="2" id="KW-1185">Reference proteome</keyword>